<comment type="caution">
    <text evidence="3">The sequence shown here is derived from an EMBL/GenBank/DDBJ whole genome shotgun (WGS) entry which is preliminary data.</text>
</comment>
<feature type="transmembrane region" description="Helical" evidence="1">
    <location>
        <begin position="459"/>
        <end position="480"/>
    </location>
</feature>
<evidence type="ECO:0000313" key="4">
    <source>
        <dbReference type="Proteomes" id="UP000791440"/>
    </source>
</evidence>
<gene>
    <name evidence="3" type="ORF">O3G_MSEX009916</name>
</gene>
<keyword evidence="1" id="KW-1133">Transmembrane helix</keyword>
<accession>A0A922CRG1</accession>
<keyword evidence="2" id="KW-0732">Signal</keyword>
<dbReference type="Proteomes" id="UP000791440">
    <property type="component" value="Unassembled WGS sequence"/>
</dbReference>
<feature type="chain" id="PRO_5036885226" description="Receptor ligand binding region domain-containing protein" evidence="2">
    <location>
        <begin position="17"/>
        <end position="494"/>
    </location>
</feature>
<protein>
    <recommendedName>
        <fullName evidence="5">Receptor ligand binding region domain-containing protein</fullName>
    </recommendedName>
</protein>
<evidence type="ECO:0000313" key="3">
    <source>
        <dbReference type="EMBL" id="KAG6456740.1"/>
    </source>
</evidence>
<organism evidence="3 4">
    <name type="scientific">Manduca sexta</name>
    <name type="common">Tobacco hawkmoth</name>
    <name type="synonym">Tobacco hornworm</name>
    <dbReference type="NCBI Taxonomy" id="7130"/>
    <lineage>
        <taxon>Eukaryota</taxon>
        <taxon>Metazoa</taxon>
        <taxon>Ecdysozoa</taxon>
        <taxon>Arthropoda</taxon>
        <taxon>Hexapoda</taxon>
        <taxon>Insecta</taxon>
        <taxon>Pterygota</taxon>
        <taxon>Neoptera</taxon>
        <taxon>Endopterygota</taxon>
        <taxon>Lepidoptera</taxon>
        <taxon>Glossata</taxon>
        <taxon>Ditrysia</taxon>
        <taxon>Bombycoidea</taxon>
        <taxon>Sphingidae</taxon>
        <taxon>Sphinginae</taxon>
        <taxon>Sphingini</taxon>
        <taxon>Manduca</taxon>
    </lineage>
</organism>
<sequence>MYVISLIILFLCAADGLTPKCTKAENFKQKCKDKKHILLLNTSDSQDINQFKTFSDDVEVIDEICPGGVQGLLAATTVLRNCYIVNLNVSDFYKFAFNKVSQYLLYGGDRNHSQYEIEACVVKLDTPNIICNNNTIKKFSYPSVKLMSENVEDYHELYNAVLNFPNKSHVEKHEEKATSNFVILICTDNEPNEVSKHYVGNDIKFSTHCERDIEIYQKDLLAVVTAKPLEIDYDIMVPIMLYQAPCYDENISKIHNYVTMTKCDHYKLALVEFLKSVGWTRVAVVSDNAAYSEKFEREVTALFDENQFAYTVVKCHESLKRGCNFTEAMGDVYSIFLEPETNQSMTNTLQHIHNNIRYKNSIISAIKMIRTAYTRIWRRYNEMERKLFFRKLTHKIRKQLSSGAKVNVHLKSPREVFTEMTIMDGKVTTHHKRQRRREDMSSCSFRRNDYHNPCDDHTLLNIMIVFVVIASCGLVAAIFYNRFDFNIRQYINLE</sequence>
<keyword evidence="4" id="KW-1185">Reference proteome</keyword>
<dbReference type="EMBL" id="JH668521">
    <property type="protein sequence ID" value="KAG6456740.1"/>
    <property type="molecule type" value="Genomic_DNA"/>
</dbReference>
<feature type="signal peptide" evidence="2">
    <location>
        <begin position="1"/>
        <end position="16"/>
    </location>
</feature>
<keyword evidence="1" id="KW-0472">Membrane</keyword>
<evidence type="ECO:0000256" key="2">
    <source>
        <dbReference type="SAM" id="SignalP"/>
    </source>
</evidence>
<evidence type="ECO:0008006" key="5">
    <source>
        <dbReference type="Google" id="ProtNLM"/>
    </source>
</evidence>
<name>A0A922CRG1_MANSE</name>
<reference evidence="3" key="1">
    <citation type="journal article" date="2016" name="Insect Biochem. Mol. Biol.">
        <title>Multifaceted biological insights from a draft genome sequence of the tobacco hornworm moth, Manduca sexta.</title>
        <authorList>
            <person name="Kanost M.R."/>
            <person name="Arrese E.L."/>
            <person name="Cao X."/>
            <person name="Chen Y.R."/>
            <person name="Chellapilla S."/>
            <person name="Goldsmith M.R."/>
            <person name="Grosse-Wilde E."/>
            <person name="Heckel D.G."/>
            <person name="Herndon N."/>
            <person name="Jiang H."/>
            <person name="Papanicolaou A."/>
            <person name="Qu J."/>
            <person name="Soulages J.L."/>
            <person name="Vogel H."/>
            <person name="Walters J."/>
            <person name="Waterhouse R.M."/>
            <person name="Ahn S.J."/>
            <person name="Almeida F.C."/>
            <person name="An C."/>
            <person name="Aqrawi P."/>
            <person name="Bretschneider A."/>
            <person name="Bryant W.B."/>
            <person name="Bucks S."/>
            <person name="Chao H."/>
            <person name="Chevignon G."/>
            <person name="Christen J.M."/>
            <person name="Clarke D.F."/>
            <person name="Dittmer N.T."/>
            <person name="Ferguson L.C.F."/>
            <person name="Garavelou S."/>
            <person name="Gordon K.H.J."/>
            <person name="Gunaratna R.T."/>
            <person name="Han Y."/>
            <person name="Hauser F."/>
            <person name="He Y."/>
            <person name="Heidel-Fischer H."/>
            <person name="Hirsh A."/>
            <person name="Hu Y."/>
            <person name="Jiang H."/>
            <person name="Kalra D."/>
            <person name="Klinner C."/>
            <person name="Konig C."/>
            <person name="Kovar C."/>
            <person name="Kroll A.R."/>
            <person name="Kuwar S.S."/>
            <person name="Lee S.L."/>
            <person name="Lehman R."/>
            <person name="Li K."/>
            <person name="Li Z."/>
            <person name="Liang H."/>
            <person name="Lovelace S."/>
            <person name="Lu Z."/>
            <person name="Mansfield J.H."/>
            <person name="McCulloch K.J."/>
            <person name="Mathew T."/>
            <person name="Morton B."/>
            <person name="Muzny D.M."/>
            <person name="Neunemann D."/>
            <person name="Ongeri F."/>
            <person name="Pauchet Y."/>
            <person name="Pu L.L."/>
            <person name="Pyrousis I."/>
            <person name="Rao X.J."/>
            <person name="Redding A."/>
            <person name="Roesel C."/>
            <person name="Sanchez-Gracia A."/>
            <person name="Schaack S."/>
            <person name="Shukla A."/>
            <person name="Tetreau G."/>
            <person name="Wang Y."/>
            <person name="Xiong G.H."/>
            <person name="Traut W."/>
            <person name="Walsh T.K."/>
            <person name="Worley K.C."/>
            <person name="Wu D."/>
            <person name="Wu W."/>
            <person name="Wu Y.Q."/>
            <person name="Zhang X."/>
            <person name="Zou Z."/>
            <person name="Zucker H."/>
            <person name="Briscoe A.D."/>
            <person name="Burmester T."/>
            <person name="Clem R.J."/>
            <person name="Feyereisen R."/>
            <person name="Grimmelikhuijzen C.J.P."/>
            <person name="Hamodrakas S.J."/>
            <person name="Hansson B.S."/>
            <person name="Huguet E."/>
            <person name="Jermiin L.S."/>
            <person name="Lan Q."/>
            <person name="Lehman H.K."/>
            <person name="Lorenzen M."/>
            <person name="Merzendorfer H."/>
            <person name="Michalopoulos I."/>
            <person name="Morton D.B."/>
            <person name="Muthukrishnan S."/>
            <person name="Oakeshott J.G."/>
            <person name="Palmer W."/>
            <person name="Park Y."/>
            <person name="Passarelli A.L."/>
            <person name="Rozas J."/>
            <person name="Schwartz L.M."/>
            <person name="Smith W."/>
            <person name="Southgate A."/>
            <person name="Vilcinskas A."/>
            <person name="Vogt R."/>
            <person name="Wang P."/>
            <person name="Werren J."/>
            <person name="Yu X.Q."/>
            <person name="Zhou J.J."/>
            <person name="Brown S.J."/>
            <person name="Scherer S.E."/>
            <person name="Richards S."/>
            <person name="Blissard G.W."/>
        </authorList>
    </citation>
    <scope>NUCLEOTIDE SEQUENCE</scope>
</reference>
<evidence type="ECO:0000256" key="1">
    <source>
        <dbReference type="SAM" id="Phobius"/>
    </source>
</evidence>
<reference evidence="3" key="2">
    <citation type="submission" date="2020-12" db="EMBL/GenBank/DDBJ databases">
        <authorList>
            <person name="Kanost M."/>
        </authorList>
    </citation>
    <scope>NUCLEOTIDE SEQUENCE</scope>
</reference>
<keyword evidence="1" id="KW-0812">Transmembrane</keyword>
<proteinExistence type="predicted"/>
<dbReference type="AlphaFoldDB" id="A0A922CRG1"/>